<dbReference type="Gene3D" id="2.40.50.140">
    <property type="entry name" value="Nucleic acid-binding proteins"/>
    <property type="match status" value="1"/>
</dbReference>
<evidence type="ECO:0000259" key="15">
    <source>
        <dbReference type="PROSITE" id="PS50160"/>
    </source>
</evidence>
<keyword evidence="11" id="KW-0131">Cell cycle</keyword>
<dbReference type="InterPro" id="IPR012309">
    <property type="entry name" value="DNA_ligase_ATP-dep_C"/>
</dbReference>
<evidence type="ECO:0000256" key="14">
    <source>
        <dbReference type="SAM" id="Coils"/>
    </source>
</evidence>
<keyword evidence="14" id="KW-0175">Coiled coil</keyword>
<dbReference type="SUPFAM" id="SSF50249">
    <property type="entry name" value="Nucleic acid-binding proteins"/>
    <property type="match status" value="1"/>
</dbReference>
<keyword evidence="9" id="KW-0233">DNA recombination</keyword>
<dbReference type="GO" id="GO:0006310">
    <property type="term" value="P:DNA recombination"/>
    <property type="evidence" value="ECO:0007669"/>
    <property type="project" value="UniProtKB-KW"/>
</dbReference>
<dbReference type="AlphaFoldDB" id="A0A847ESE6"/>
<dbReference type="EMBL" id="JAAZAL010000007">
    <property type="protein sequence ID" value="NLE30672.1"/>
    <property type="molecule type" value="Genomic_DNA"/>
</dbReference>
<name>A0A847ESE6_9BACT</name>
<dbReference type="GO" id="GO:0005524">
    <property type="term" value="F:ATP binding"/>
    <property type="evidence" value="ECO:0007669"/>
    <property type="project" value="UniProtKB-KW"/>
</dbReference>
<evidence type="ECO:0000256" key="4">
    <source>
        <dbReference type="ARBA" id="ARBA00022618"/>
    </source>
</evidence>
<organism evidence="16 17">
    <name type="scientific">Candidatus Dojkabacteria bacterium</name>
    <dbReference type="NCBI Taxonomy" id="2099670"/>
    <lineage>
        <taxon>Bacteria</taxon>
        <taxon>Candidatus Dojkabacteria</taxon>
    </lineage>
</organism>
<keyword evidence="3 16" id="KW-0436">Ligase</keyword>
<comment type="similarity">
    <text evidence="1 13">Belongs to the ATP-dependent DNA ligase family.</text>
</comment>
<dbReference type="PANTHER" id="PTHR45674:SF4">
    <property type="entry name" value="DNA LIGASE 1"/>
    <property type="match status" value="1"/>
</dbReference>
<dbReference type="InterPro" id="IPR012308">
    <property type="entry name" value="DNA_ligase_ATP-dep_N"/>
</dbReference>
<evidence type="ECO:0000256" key="6">
    <source>
        <dbReference type="ARBA" id="ARBA00022741"/>
    </source>
</evidence>
<evidence type="ECO:0000256" key="9">
    <source>
        <dbReference type="ARBA" id="ARBA00023172"/>
    </source>
</evidence>
<feature type="coiled-coil region" evidence="14">
    <location>
        <begin position="269"/>
        <end position="296"/>
    </location>
</feature>
<dbReference type="SUPFAM" id="SSF56091">
    <property type="entry name" value="DNA ligase/mRNA capping enzyme, catalytic domain"/>
    <property type="match status" value="1"/>
</dbReference>
<dbReference type="GO" id="GO:0003910">
    <property type="term" value="F:DNA ligase (ATP) activity"/>
    <property type="evidence" value="ECO:0007669"/>
    <property type="project" value="UniProtKB-EC"/>
</dbReference>
<evidence type="ECO:0000256" key="13">
    <source>
        <dbReference type="RuleBase" id="RU004196"/>
    </source>
</evidence>
<accession>A0A847ESE6</accession>
<dbReference type="Pfam" id="PF01068">
    <property type="entry name" value="DNA_ligase_A_M"/>
    <property type="match status" value="1"/>
</dbReference>
<evidence type="ECO:0000256" key="5">
    <source>
        <dbReference type="ARBA" id="ARBA00022705"/>
    </source>
</evidence>
<dbReference type="InterPro" id="IPR012310">
    <property type="entry name" value="DNA_ligase_ATP-dep_cent"/>
</dbReference>
<evidence type="ECO:0000313" key="16">
    <source>
        <dbReference type="EMBL" id="NLE30672.1"/>
    </source>
</evidence>
<evidence type="ECO:0000256" key="12">
    <source>
        <dbReference type="ARBA" id="ARBA00034003"/>
    </source>
</evidence>
<dbReference type="GO" id="GO:0003677">
    <property type="term" value="F:DNA binding"/>
    <property type="evidence" value="ECO:0007669"/>
    <property type="project" value="InterPro"/>
</dbReference>
<dbReference type="Pfam" id="PF04679">
    <property type="entry name" value="DNA_ligase_A_C"/>
    <property type="match status" value="1"/>
</dbReference>
<evidence type="ECO:0000256" key="1">
    <source>
        <dbReference type="ARBA" id="ARBA00007572"/>
    </source>
</evidence>
<dbReference type="SUPFAM" id="SSF117018">
    <property type="entry name" value="ATP-dependent DNA ligase DNA-binding domain"/>
    <property type="match status" value="1"/>
</dbReference>
<keyword evidence="6" id="KW-0547">Nucleotide-binding</keyword>
<proteinExistence type="inferred from homology"/>
<evidence type="ECO:0000256" key="7">
    <source>
        <dbReference type="ARBA" id="ARBA00022763"/>
    </source>
</evidence>
<keyword evidence="8" id="KW-0067">ATP-binding</keyword>
<dbReference type="Pfam" id="PF04675">
    <property type="entry name" value="DNA_ligase_A_N"/>
    <property type="match status" value="1"/>
</dbReference>
<sequence>NTSGNGSISRKNQVILQCLDMLSPLEGKYFVRIICGELRLGLSVRSLLDVFSISIMGDKSIKSELESAYGVCADIGYIGSVVLDSKKENVVKNLITISAQPGIPVLSRLVQRVGSFEELSERFKESVILQPKFDGLRCQIHKWEEEDEKSDISKSIIWKQFKKGSTNDSQNLFEINNNSKIQVKLFTRNLEDVTEMFPEIVDSAKKMKQTSFILDSEIVGWDFKKGKFLSYQETMQRRRKYSVQSMREDIPVRAFTFDLLYLNGKSLIHTDTKDRIKQLERELSTTQEGIVLAESKSFSLDSDIKEYFDKCVKEGLEGIIVKQENGGYRPGIRNYEWIKVKKSIDKELVDTVDMVVVGYYKGSGRRSSFGLGAILGAIYNEKKDRFDAICKIGTGMSDEILTEINSKLENILSDQKPKGVEVVDILTPDVWVIPKYVITVDADEITKRIGEEKIGGGYSLRFPRLIEWNRDKSANDVTTISEIEKMFLMRKSI</sequence>
<dbReference type="GO" id="GO:0006281">
    <property type="term" value="P:DNA repair"/>
    <property type="evidence" value="ECO:0007669"/>
    <property type="project" value="UniProtKB-KW"/>
</dbReference>
<evidence type="ECO:0000256" key="2">
    <source>
        <dbReference type="ARBA" id="ARBA00012727"/>
    </source>
</evidence>
<dbReference type="InterPro" id="IPR036599">
    <property type="entry name" value="DNA_ligase_N_sf"/>
</dbReference>
<comment type="caution">
    <text evidence="16">The sequence shown here is derived from an EMBL/GenBank/DDBJ whole genome shotgun (WGS) entry which is preliminary data.</text>
</comment>
<feature type="non-terminal residue" evidence="16">
    <location>
        <position position="1"/>
    </location>
</feature>
<feature type="domain" description="ATP-dependent DNA ligase family profile" evidence="15">
    <location>
        <begin position="245"/>
        <end position="379"/>
    </location>
</feature>
<dbReference type="InterPro" id="IPR050191">
    <property type="entry name" value="ATP-dep_DNA_ligase"/>
</dbReference>
<dbReference type="GO" id="GO:0006273">
    <property type="term" value="P:lagging strand elongation"/>
    <property type="evidence" value="ECO:0007669"/>
    <property type="project" value="TreeGrafter"/>
</dbReference>
<dbReference type="Proteomes" id="UP000554004">
    <property type="component" value="Unassembled WGS sequence"/>
</dbReference>
<keyword evidence="10" id="KW-0234">DNA repair</keyword>
<evidence type="ECO:0000256" key="10">
    <source>
        <dbReference type="ARBA" id="ARBA00023204"/>
    </source>
</evidence>
<evidence type="ECO:0000256" key="3">
    <source>
        <dbReference type="ARBA" id="ARBA00022598"/>
    </source>
</evidence>
<dbReference type="Gene3D" id="3.30.470.30">
    <property type="entry name" value="DNA ligase/mRNA capping enzyme"/>
    <property type="match status" value="1"/>
</dbReference>
<dbReference type="InterPro" id="IPR012340">
    <property type="entry name" value="NA-bd_OB-fold"/>
</dbReference>
<dbReference type="GO" id="GO:0071897">
    <property type="term" value="P:DNA biosynthetic process"/>
    <property type="evidence" value="ECO:0007669"/>
    <property type="project" value="InterPro"/>
</dbReference>
<evidence type="ECO:0000313" key="17">
    <source>
        <dbReference type="Proteomes" id="UP000554004"/>
    </source>
</evidence>
<dbReference type="Gene3D" id="1.10.3260.10">
    <property type="entry name" value="DNA ligase, ATP-dependent, N-terminal domain"/>
    <property type="match status" value="1"/>
</dbReference>
<dbReference type="EC" id="6.5.1.1" evidence="2"/>
<reference evidence="16 17" key="1">
    <citation type="journal article" date="2020" name="Biotechnol. Biofuels">
        <title>New insights from the biogas microbiome by comprehensive genome-resolved metagenomics of nearly 1600 species originating from multiple anaerobic digesters.</title>
        <authorList>
            <person name="Campanaro S."/>
            <person name="Treu L."/>
            <person name="Rodriguez-R L.M."/>
            <person name="Kovalovszki A."/>
            <person name="Ziels R.M."/>
            <person name="Maus I."/>
            <person name="Zhu X."/>
            <person name="Kougias P.G."/>
            <person name="Basile A."/>
            <person name="Luo G."/>
            <person name="Schluter A."/>
            <person name="Konstantinidis K.T."/>
            <person name="Angelidaki I."/>
        </authorList>
    </citation>
    <scope>NUCLEOTIDE SEQUENCE [LARGE SCALE GENOMIC DNA]</scope>
    <source>
        <strain evidence="16">AS06rmzACSIP_421</strain>
    </source>
</reference>
<keyword evidence="5" id="KW-0235">DNA replication</keyword>
<keyword evidence="4" id="KW-0132">Cell division</keyword>
<dbReference type="PROSITE" id="PS50160">
    <property type="entry name" value="DNA_LIGASE_A3"/>
    <property type="match status" value="1"/>
</dbReference>
<protein>
    <recommendedName>
        <fullName evidence="2">DNA ligase (ATP)</fullName>
        <ecNumber evidence="2">6.5.1.1</ecNumber>
    </recommendedName>
</protein>
<keyword evidence="7" id="KW-0227">DNA damage</keyword>
<evidence type="ECO:0000256" key="11">
    <source>
        <dbReference type="ARBA" id="ARBA00023306"/>
    </source>
</evidence>
<gene>
    <name evidence="16" type="ORF">GX618_00130</name>
</gene>
<dbReference type="PANTHER" id="PTHR45674">
    <property type="entry name" value="DNA LIGASE 1/3 FAMILY MEMBER"/>
    <property type="match status" value="1"/>
</dbReference>
<dbReference type="GO" id="GO:0051301">
    <property type="term" value="P:cell division"/>
    <property type="evidence" value="ECO:0007669"/>
    <property type="project" value="UniProtKB-KW"/>
</dbReference>
<comment type="catalytic activity">
    <reaction evidence="12">
        <text>ATP + (deoxyribonucleotide)n-3'-hydroxyl + 5'-phospho-(deoxyribonucleotide)m = (deoxyribonucleotide)n+m + AMP + diphosphate.</text>
        <dbReference type="EC" id="6.5.1.1"/>
    </reaction>
</comment>
<dbReference type="NCBIfam" id="TIGR00574">
    <property type="entry name" value="dnl1"/>
    <property type="match status" value="1"/>
</dbReference>
<evidence type="ECO:0000256" key="8">
    <source>
        <dbReference type="ARBA" id="ARBA00022840"/>
    </source>
</evidence>
<dbReference type="InterPro" id="IPR000977">
    <property type="entry name" value="DNA_ligase_ATP-dep"/>
</dbReference>